<keyword evidence="1" id="KW-0812">Transmembrane</keyword>
<evidence type="ECO:0008006" key="4">
    <source>
        <dbReference type="Google" id="ProtNLM"/>
    </source>
</evidence>
<feature type="transmembrane region" description="Helical" evidence="1">
    <location>
        <begin position="62"/>
        <end position="81"/>
    </location>
</feature>
<accession>A0A2G9C4D3</accession>
<dbReference type="InterPro" id="IPR050623">
    <property type="entry name" value="Glucan_succinyl_AcylTrfase"/>
</dbReference>
<name>A0A2G9C4D3_9BURK</name>
<keyword evidence="3" id="KW-1185">Reference proteome</keyword>
<proteinExistence type="predicted"/>
<dbReference type="PANTHER" id="PTHR36927:SF1">
    <property type="entry name" value="MDO-LIKE PROTEIN"/>
    <property type="match status" value="1"/>
</dbReference>
<dbReference type="EMBL" id="PEOG01000072">
    <property type="protein sequence ID" value="PIM51286.1"/>
    <property type="molecule type" value="Genomic_DNA"/>
</dbReference>
<gene>
    <name evidence="2" type="ORF">CS062_20715</name>
</gene>
<feature type="transmembrane region" description="Helical" evidence="1">
    <location>
        <begin position="136"/>
        <end position="154"/>
    </location>
</feature>
<dbReference type="Proteomes" id="UP000231501">
    <property type="component" value="Unassembled WGS sequence"/>
</dbReference>
<organism evidence="2 3">
    <name type="scientific">Roseateles chitinivorans</name>
    <dbReference type="NCBI Taxonomy" id="2917965"/>
    <lineage>
        <taxon>Bacteria</taxon>
        <taxon>Pseudomonadati</taxon>
        <taxon>Pseudomonadota</taxon>
        <taxon>Betaproteobacteria</taxon>
        <taxon>Burkholderiales</taxon>
        <taxon>Sphaerotilaceae</taxon>
        <taxon>Roseateles</taxon>
    </lineage>
</organism>
<evidence type="ECO:0000313" key="3">
    <source>
        <dbReference type="Proteomes" id="UP000231501"/>
    </source>
</evidence>
<feature type="transmembrane region" description="Helical" evidence="1">
    <location>
        <begin position="160"/>
        <end position="183"/>
    </location>
</feature>
<dbReference type="PANTHER" id="PTHR36927">
    <property type="entry name" value="BLR4337 PROTEIN"/>
    <property type="match status" value="1"/>
</dbReference>
<sequence>AHWLSVALAGALLGHALVLAVRLTGIAYVAGPGDLSLFNLAFYAPLFLAGLALWHRPAWLRAWLSTPLWLLPVAAFAANWGDAASNTLLHPLAREAALAVELLGIWIATGAAVGALGRLRAGPRGRFGRMLSEASYTIFLVHHLLVVALALLLLPLDWPAAAKFALIALTTLGLSLAIHRWLVRPFALMRLLFNGRTPAPEAERPVTPAPGRA</sequence>
<evidence type="ECO:0000256" key="1">
    <source>
        <dbReference type="SAM" id="Phobius"/>
    </source>
</evidence>
<dbReference type="AlphaFoldDB" id="A0A2G9C4D3"/>
<keyword evidence="1" id="KW-0472">Membrane</keyword>
<evidence type="ECO:0000313" key="2">
    <source>
        <dbReference type="EMBL" id="PIM51286.1"/>
    </source>
</evidence>
<feature type="transmembrane region" description="Helical" evidence="1">
    <location>
        <begin position="36"/>
        <end position="55"/>
    </location>
</feature>
<reference evidence="2 3" key="1">
    <citation type="submission" date="2017-11" db="EMBL/GenBank/DDBJ databases">
        <title>Draft genome sequence of Mitsuaria sp. HWN-4.</title>
        <authorList>
            <person name="Gundlapally S.R."/>
        </authorList>
    </citation>
    <scope>NUCLEOTIDE SEQUENCE [LARGE SCALE GENOMIC DNA]</scope>
    <source>
        <strain evidence="2 3">HWN-4</strain>
    </source>
</reference>
<keyword evidence="1" id="KW-1133">Transmembrane helix</keyword>
<comment type="caution">
    <text evidence="2">The sequence shown here is derived from an EMBL/GenBank/DDBJ whole genome shotgun (WGS) entry which is preliminary data.</text>
</comment>
<feature type="non-terminal residue" evidence="2">
    <location>
        <position position="1"/>
    </location>
</feature>
<protein>
    <recommendedName>
        <fullName evidence="4">Acyltransferase</fullName>
    </recommendedName>
</protein>
<feature type="transmembrane region" description="Helical" evidence="1">
    <location>
        <begin position="96"/>
        <end position="116"/>
    </location>
</feature>